<keyword evidence="1" id="KW-0479">Metal-binding</keyword>
<feature type="region of interest" description="Disordered" evidence="4">
    <location>
        <begin position="997"/>
        <end position="1085"/>
    </location>
</feature>
<evidence type="ECO:0000256" key="1">
    <source>
        <dbReference type="ARBA" id="ARBA00022723"/>
    </source>
</evidence>
<dbReference type="InterPro" id="IPR002048">
    <property type="entry name" value="EF_hand_dom"/>
</dbReference>
<dbReference type="PANTHER" id="PTHR10891">
    <property type="entry name" value="EF-HAND CALCIUM-BINDING DOMAIN CONTAINING PROTEIN"/>
    <property type="match status" value="1"/>
</dbReference>
<dbReference type="EMBL" id="JBGBPQ010000012">
    <property type="protein sequence ID" value="KAL1514950.1"/>
    <property type="molecule type" value="Genomic_DNA"/>
</dbReference>
<feature type="compositionally biased region" description="Polar residues" evidence="4">
    <location>
        <begin position="1071"/>
        <end position="1085"/>
    </location>
</feature>
<keyword evidence="7" id="KW-1185">Reference proteome</keyword>
<feature type="domain" description="EF-hand" evidence="5">
    <location>
        <begin position="194"/>
        <end position="229"/>
    </location>
</feature>
<feature type="domain" description="EF-hand" evidence="5">
    <location>
        <begin position="338"/>
        <end position="373"/>
    </location>
</feature>
<evidence type="ECO:0000256" key="3">
    <source>
        <dbReference type="ARBA" id="ARBA00022837"/>
    </source>
</evidence>
<sequence>MDLEDLSLMLRAFGMIPVPLSNDQVRTVFRQQKIASPQTAQDTLSRKEFPECLLRLAITAALARPDLSGASPQKKLYEFLKELKVGDIIAMRKTFTDSDGIPLSLTVHQLRLAAELRRDPGMRNIQVSVQLANLTASFSPVKQAPAADEPLMMEWTHKFTLQAIGDDTAAVQAVLYANQHKSVPGEEFLTADGSVSPKLRATFDMFDKDGSGGLSTRELGNALHQLGVDSDSQQTIAILQRFDKDGGGVLDVHEFSSLVQEILRFQMRNADSMNSLPLTVSIVQPASKSGGERLELAHGTINLAVEGTLHHHQLRLQNVEGKLLGWAIVSLNTTAALSPFIALRRVFQAADTDGDGKITVRQLLPAFRELGLETTTEAIRAFKRSDVSGEDVLDIVEFDSLYREIGAFELIRKHLGIGKGRTDLSLDAPASDGAILLEKRFNLQVQPDSSVTFWVDTHCCLELLEVKNTSARLLMSALDATSHKKVDAAVIFDGGAYFHADEDARIRGGPAWVFSGPYLYEFSAQSLHASSPPRRGSQAQWKIDRPMHLLFRMVSRFEKSEVLNEPGHPLLATRPEPHIALSSAPRVSHNQQTCRHAPSTAALTLNGSVEPVSRSRSPVAGGYVTRFDAPDALAPTNPEFTSRLNATSFDTPIYDAGSTPFVRPEAGDGSSALDAYDAFRASRSAERRTVYKHQQFGVGRPHAISLATSSPGPTLEMTRLQTTFDALDKECRGTLAFADIQRALRSLGIGVNAQAIQLFAAADSDHDGALRFSEFCDVVRQLHTQGGTARFTRDGPRNDSRVAPVDVAEAIETKAIFDQHDTDHDGFMSTRELRHALRELNIQVNTDQALKIVYDFDRNSDGKLDQNEFRSIVFKLRQLQGITPVAPAASLRAAFGSFDQKGEGSILSSDVRAALERAGLDTTGSVALTIFSRLAEQPLKAVDFSQFQRIAHAVSSQRTERAIPGTTSRIPSAPLFAPVEDISFRNNQTGDKAFYAQPAASDSASRSPSVRSASYPPAHPSDYAKQSASHDALRPMQPLGAIQPSATTFNVEARRAARKPTNPIRDPNVGPSDSNSNRLSHNQHG</sequence>
<keyword evidence="2" id="KW-0677">Repeat</keyword>
<feature type="domain" description="EF-hand" evidence="5">
    <location>
        <begin position="230"/>
        <end position="265"/>
    </location>
</feature>
<dbReference type="PROSITE" id="PS50222">
    <property type="entry name" value="EF_HAND_2"/>
    <property type="match status" value="6"/>
</dbReference>
<protein>
    <recommendedName>
        <fullName evidence="5">EF-hand domain-containing protein</fullName>
    </recommendedName>
</protein>
<feature type="domain" description="EF-hand" evidence="5">
    <location>
        <begin position="808"/>
        <end position="843"/>
    </location>
</feature>
<dbReference type="CDD" id="cd00051">
    <property type="entry name" value="EFh"/>
    <property type="match status" value="1"/>
</dbReference>
<evidence type="ECO:0000259" key="5">
    <source>
        <dbReference type="PROSITE" id="PS50222"/>
    </source>
</evidence>
<keyword evidence="3" id="KW-0106">Calcium</keyword>
<dbReference type="InterPro" id="IPR018247">
    <property type="entry name" value="EF_Hand_1_Ca_BS"/>
</dbReference>
<organism evidence="6 7">
    <name type="scientific">Prymnesium parvum</name>
    <name type="common">Toxic golden alga</name>
    <dbReference type="NCBI Taxonomy" id="97485"/>
    <lineage>
        <taxon>Eukaryota</taxon>
        <taxon>Haptista</taxon>
        <taxon>Haptophyta</taxon>
        <taxon>Prymnesiophyceae</taxon>
        <taxon>Prymnesiales</taxon>
        <taxon>Prymnesiaceae</taxon>
        <taxon>Prymnesium</taxon>
    </lineage>
</organism>
<dbReference type="GO" id="GO:0005509">
    <property type="term" value="F:calcium ion binding"/>
    <property type="evidence" value="ECO:0007669"/>
    <property type="project" value="InterPro"/>
</dbReference>
<evidence type="ECO:0000256" key="2">
    <source>
        <dbReference type="ARBA" id="ARBA00022737"/>
    </source>
</evidence>
<proteinExistence type="predicted"/>
<dbReference type="SUPFAM" id="SSF47473">
    <property type="entry name" value="EF-hand"/>
    <property type="match status" value="2"/>
</dbReference>
<gene>
    <name evidence="6" type="ORF">AB1Y20_004026</name>
</gene>
<feature type="compositionally biased region" description="Low complexity" evidence="4">
    <location>
        <begin position="997"/>
        <end position="1016"/>
    </location>
</feature>
<dbReference type="Proteomes" id="UP001515480">
    <property type="component" value="Unassembled WGS sequence"/>
</dbReference>
<evidence type="ECO:0000313" key="6">
    <source>
        <dbReference type="EMBL" id="KAL1514950.1"/>
    </source>
</evidence>
<dbReference type="SMART" id="SM00054">
    <property type="entry name" value="EFh"/>
    <property type="match status" value="7"/>
</dbReference>
<dbReference type="PROSITE" id="PS00018">
    <property type="entry name" value="EF_HAND_1"/>
    <property type="match status" value="4"/>
</dbReference>
<feature type="domain" description="EF-hand" evidence="5">
    <location>
        <begin position="750"/>
        <end position="785"/>
    </location>
</feature>
<evidence type="ECO:0000313" key="7">
    <source>
        <dbReference type="Proteomes" id="UP001515480"/>
    </source>
</evidence>
<feature type="domain" description="EF-hand" evidence="5">
    <location>
        <begin position="844"/>
        <end position="879"/>
    </location>
</feature>
<accession>A0AB34J911</accession>
<evidence type="ECO:0000256" key="4">
    <source>
        <dbReference type="SAM" id="MobiDB-lite"/>
    </source>
</evidence>
<name>A0AB34J911_PRYPA</name>
<dbReference type="InterPro" id="IPR011992">
    <property type="entry name" value="EF-hand-dom_pair"/>
</dbReference>
<reference evidence="6 7" key="1">
    <citation type="journal article" date="2024" name="Science">
        <title>Giant polyketide synthase enzymes in the biosynthesis of giant marine polyether toxins.</title>
        <authorList>
            <person name="Fallon T.R."/>
            <person name="Shende V.V."/>
            <person name="Wierzbicki I.H."/>
            <person name="Pendleton A.L."/>
            <person name="Watervoot N.F."/>
            <person name="Auber R.P."/>
            <person name="Gonzalez D.J."/>
            <person name="Wisecaver J.H."/>
            <person name="Moore B.S."/>
        </authorList>
    </citation>
    <scope>NUCLEOTIDE SEQUENCE [LARGE SCALE GENOMIC DNA]</scope>
    <source>
        <strain evidence="6 7">12B1</strain>
    </source>
</reference>
<comment type="caution">
    <text evidence="6">The sequence shown here is derived from an EMBL/GenBank/DDBJ whole genome shotgun (WGS) entry which is preliminary data.</text>
</comment>
<dbReference type="AlphaFoldDB" id="A0AB34J911"/>
<dbReference type="InterPro" id="IPR039647">
    <property type="entry name" value="EF_hand_pair_protein_CML-like"/>
</dbReference>
<dbReference type="Gene3D" id="1.10.238.10">
    <property type="entry name" value="EF-hand"/>
    <property type="match status" value="4"/>
</dbReference>
<dbReference type="Pfam" id="PF13499">
    <property type="entry name" value="EF-hand_7"/>
    <property type="match status" value="4"/>
</dbReference>